<dbReference type="Proteomes" id="UP000596660">
    <property type="component" value="Unplaced"/>
</dbReference>
<sequence length="164" mass="18839">MGDRYYYEDDEGYNENSRLDALERKFDILLEVDVHAHGSFDQVVQVALKFEKYDKVSSASGYPKPTFKNSFAPKGEISKPIVKDDKGKAPMHFPSKDDHNKMGNRKTCYKCRGYGHFANECPNSRAMMILEMDDDEYEDEKRDFGHKGEAIGKAVEACLENWGY</sequence>
<protein>
    <recommendedName>
        <fullName evidence="3">CCHC-type domain-containing protein</fullName>
    </recommendedName>
</protein>
<keyword evidence="1" id="KW-0479">Metal-binding</keyword>
<dbReference type="GO" id="GO:0003676">
    <property type="term" value="F:nucleic acid binding"/>
    <property type="evidence" value="ECO:0007669"/>
    <property type="project" value="InterPro"/>
</dbReference>
<evidence type="ECO:0000256" key="1">
    <source>
        <dbReference type="PROSITE-ProRule" id="PRU00047"/>
    </source>
</evidence>
<feature type="compositionally biased region" description="Basic and acidic residues" evidence="2">
    <location>
        <begin position="81"/>
        <end position="97"/>
    </location>
</feature>
<dbReference type="InterPro" id="IPR036875">
    <property type="entry name" value="Znf_CCHC_sf"/>
</dbReference>
<name>A0A803MWP3_CHEQI</name>
<proteinExistence type="predicted"/>
<keyword evidence="1" id="KW-0862">Zinc</keyword>
<dbReference type="Pfam" id="PF00098">
    <property type="entry name" value="zf-CCHC"/>
    <property type="match status" value="1"/>
</dbReference>
<dbReference type="AlphaFoldDB" id="A0A803MWP3"/>
<feature type="region of interest" description="Disordered" evidence="2">
    <location>
        <begin position="78"/>
        <end position="97"/>
    </location>
</feature>
<keyword evidence="1" id="KW-0863">Zinc-finger</keyword>
<evidence type="ECO:0000259" key="3">
    <source>
        <dbReference type="PROSITE" id="PS50158"/>
    </source>
</evidence>
<dbReference type="GO" id="GO:0008270">
    <property type="term" value="F:zinc ion binding"/>
    <property type="evidence" value="ECO:0007669"/>
    <property type="project" value="UniProtKB-KW"/>
</dbReference>
<reference evidence="4" key="2">
    <citation type="submission" date="2021-03" db="UniProtKB">
        <authorList>
            <consortium name="EnsemblPlants"/>
        </authorList>
    </citation>
    <scope>IDENTIFICATION</scope>
</reference>
<accession>A0A803MWP3</accession>
<dbReference type="Gramene" id="AUR62036623-RA">
    <property type="protein sequence ID" value="AUR62036623-RA:cds"/>
    <property type="gene ID" value="AUR62036623"/>
</dbReference>
<keyword evidence="5" id="KW-1185">Reference proteome</keyword>
<reference evidence="4" key="1">
    <citation type="journal article" date="2017" name="Nature">
        <title>The genome of Chenopodium quinoa.</title>
        <authorList>
            <person name="Jarvis D.E."/>
            <person name="Ho Y.S."/>
            <person name="Lightfoot D.J."/>
            <person name="Schmoeckel S.M."/>
            <person name="Li B."/>
            <person name="Borm T.J.A."/>
            <person name="Ohyanagi H."/>
            <person name="Mineta K."/>
            <person name="Michell C.T."/>
            <person name="Saber N."/>
            <person name="Kharbatia N.M."/>
            <person name="Rupper R.R."/>
            <person name="Sharp A.R."/>
            <person name="Dally N."/>
            <person name="Boughton B.A."/>
            <person name="Woo Y.H."/>
            <person name="Gao G."/>
            <person name="Schijlen E.G.W.M."/>
            <person name="Guo X."/>
            <person name="Momin A.A."/>
            <person name="Negrao S."/>
            <person name="Al-Babili S."/>
            <person name="Gehring C."/>
            <person name="Roessner U."/>
            <person name="Jung C."/>
            <person name="Murphy K."/>
            <person name="Arold S.T."/>
            <person name="Gojobori T."/>
            <person name="van der Linden C.G."/>
            <person name="van Loo E.N."/>
            <person name="Jellen E.N."/>
            <person name="Maughan P.J."/>
            <person name="Tester M."/>
        </authorList>
    </citation>
    <scope>NUCLEOTIDE SEQUENCE [LARGE SCALE GENOMIC DNA]</scope>
    <source>
        <strain evidence="4">cv. PI 614886</strain>
    </source>
</reference>
<dbReference type="PROSITE" id="PS50158">
    <property type="entry name" value="ZF_CCHC"/>
    <property type="match status" value="1"/>
</dbReference>
<dbReference type="Gene3D" id="4.10.60.10">
    <property type="entry name" value="Zinc finger, CCHC-type"/>
    <property type="match status" value="1"/>
</dbReference>
<dbReference type="InterPro" id="IPR001878">
    <property type="entry name" value="Znf_CCHC"/>
</dbReference>
<feature type="domain" description="CCHC-type" evidence="3">
    <location>
        <begin position="108"/>
        <end position="123"/>
    </location>
</feature>
<dbReference type="SMART" id="SM00343">
    <property type="entry name" value="ZnF_C2HC"/>
    <property type="match status" value="1"/>
</dbReference>
<evidence type="ECO:0000313" key="5">
    <source>
        <dbReference type="Proteomes" id="UP000596660"/>
    </source>
</evidence>
<organism evidence="4 5">
    <name type="scientific">Chenopodium quinoa</name>
    <name type="common">Quinoa</name>
    <dbReference type="NCBI Taxonomy" id="63459"/>
    <lineage>
        <taxon>Eukaryota</taxon>
        <taxon>Viridiplantae</taxon>
        <taxon>Streptophyta</taxon>
        <taxon>Embryophyta</taxon>
        <taxon>Tracheophyta</taxon>
        <taxon>Spermatophyta</taxon>
        <taxon>Magnoliopsida</taxon>
        <taxon>eudicotyledons</taxon>
        <taxon>Gunneridae</taxon>
        <taxon>Pentapetalae</taxon>
        <taxon>Caryophyllales</taxon>
        <taxon>Chenopodiaceae</taxon>
        <taxon>Chenopodioideae</taxon>
        <taxon>Atripliceae</taxon>
        <taxon>Chenopodium</taxon>
    </lineage>
</organism>
<dbReference type="EnsemblPlants" id="AUR62036623-RA">
    <property type="protein sequence ID" value="AUR62036623-RA:cds"/>
    <property type="gene ID" value="AUR62036623"/>
</dbReference>
<dbReference type="SUPFAM" id="SSF57756">
    <property type="entry name" value="Retrovirus zinc finger-like domains"/>
    <property type="match status" value="1"/>
</dbReference>
<evidence type="ECO:0000256" key="2">
    <source>
        <dbReference type="SAM" id="MobiDB-lite"/>
    </source>
</evidence>
<evidence type="ECO:0000313" key="4">
    <source>
        <dbReference type="EnsemblPlants" id="AUR62036623-RA:cds"/>
    </source>
</evidence>